<evidence type="ECO:0000313" key="1">
    <source>
        <dbReference type="EMBL" id="KAF5817954.1"/>
    </source>
</evidence>
<gene>
    <name evidence="2" type="ORF">HannXRQ_Chr13g0395391</name>
    <name evidence="1" type="ORF">HanXRQr2_Chr02g0059101</name>
</gene>
<reference evidence="1" key="3">
    <citation type="submission" date="2020-06" db="EMBL/GenBank/DDBJ databases">
        <title>Helianthus annuus Genome sequencing and assembly Release 2.</title>
        <authorList>
            <person name="Gouzy J."/>
            <person name="Langlade N."/>
            <person name="Munos S."/>
        </authorList>
    </citation>
    <scope>NUCLEOTIDE SEQUENCE</scope>
    <source>
        <tissue evidence="1">Leaves</tissue>
    </source>
</reference>
<reference evidence="1 3" key="1">
    <citation type="journal article" date="2017" name="Nature">
        <title>The sunflower genome provides insights into oil metabolism, flowering and Asterid evolution.</title>
        <authorList>
            <person name="Badouin H."/>
            <person name="Gouzy J."/>
            <person name="Grassa C.J."/>
            <person name="Murat F."/>
            <person name="Staton S.E."/>
            <person name="Cottret L."/>
            <person name="Lelandais-Briere C."/>
            <person name="Owens G.L."/>
            <person name="Carrere S."/>
            <person name="Mayjonade B."/>
            <person name="Legrand L."/>
            <person name="Gill N."/>
            <person name="Kane N.C."/>
            <person name="Bowers J.E."/>
            <person name="Hubner S."/>
            <person name="Bellec A."/>
            <person name="Berard A."/>
            <person name="Berges H."/>
            <person name="Blanchet N."/>
            <person name="Boniface M.C."/>
            <person name="Brunel D."/>
            <person name="Catrice O."/>
            <person name="Chaidir N."/>
            <person name="Claudel C."/>
            <person name="Donnadieu C."/>
            <person name="Faraut T."/>
            <person name="Fievet G."/>
            <person name="Helmstetter N."/>
            <person name="King M."/>
            <person name="Knapp S.J."/>
            <person name="Lai Z."/>
            <person name="Le Paslier M.C."/>
            <person name="Lippi Y."/>
            <person name="Lorenzon L."/>
            <person name="Mandel J.R."/>
            <person name="Marage G."/>
            <person name="Marchand G."/>
            <person name="Marquand E."/>
            <person name="Bret-Mestries E."/>
            <person name="Morien E."/>
            <person name="Nambeesan S."/>
            <person name="Nguyen T."/>
            <person name="Pegot-Espagnet P."/>
            <person name="Pouilly N."/>
            <person name="Raftis F."/>
            <person name="Sallet E."/>
            <person name="Schiex T."/>
            <person name="Thomas J."/>
            <person name="Vandecasteele C."/>
            <person name="Vares D."/>
            <person name="Vear F."/>
            <person name="Vautrin S."/>
            <person name="Crespi M."/>
            <person name="Mangin B."/>
            <person name="Burke J.M."/>
            <person name="Salse J."/>
            <person name="Munos S."/>
            <person name="Vincourt P."/>
            <person name="Rieseberg L.H."/>
            <person name="Langlade N.B."/>
        </authorList>
    </citation>
    <scope>NUCLEOTIDE SEQUENCE [LARGE SCALE GENOMIC DNA]</scope>
    <source>
        <strain evidence="3">cv. SF193</strain>
        <tissue evidence="1">Leaves</tissue>
    </source>
</reference>
<dbReference type="EMBL" id="MNCJ02000317">
    <property type="protein sequence ID" value="KAF5817954.1"/>
    <property type="molecule type" value="Genomic_DNA"/>
</dbReference>
<evidence type="ECO:0000313" key="2">
    <source>
        <dbReference type="EMBL" id="OTG00828.1"/>
    </source>
</evidence>
<accession>A0A251SPR4</accession>
<name>A0A251SPR4_HELAN</name>
<keyword evidence="3" id="KW-1185">Reference proteome</keyword>
<dbReference type="Proteomes" id="UP000215914">
    <property type="component" value="Chromosome 13"/>
</dbReference>
<dbReference type="InParanoid" id="A0A251SPR4"/>
<dbReference type="Gramene" id="mRNA:HanXRQr2_Chr02g0059101">
    <property type="protein sequence ID" value="mRNA:HanXRQr2_Chr02g0059101"/>
    <property type="gene ID" value="HanXRQr2_Chr02g0059101"/>
</dbReference>
<reference evidence="2" key="2">
    <citation type="submission" date="2017-02" db="EMBL/GenBank/DDBJ databases">
        <title>Sunflower complete genome.</title>
        <authorList>
            <person name="Langlade N."/>
            <person name="Munos S."/>
        </authorList>
    </citation>
    <scope>NUCLEOTIDE SEQUENCE [LARGE SCALE GENOMIC DNA]</scope>
    <source>
        <tissue evidence="2">Leaves</tissue>
    </source>
</reference>
<protein>
    <submittedName>
        <fullName evidence="2">Uncharacterized protein</fullName>
    </submittedName>
</protein>
<sequence length="69" mass="7612">MKTMMIYNDENGGGEVSRRLFSDDDVDNEEDSGGFQVSVRFKNSGPILADDRLSSGLSIVCFVEQDNFG</sequence>
<organism evidence="2 3">
    <name type="scientific">Helianthus annuus</name>
    <name type="common">Common sunflower</name>
    <dbReference type="NCBI Taxonomy" id="4232"/>
    <lineage>
        <taxon>Eukaryota</taxon>
        <taxon>Viridiplantae</taxon>
        <taxon>Streptophyta</taxon>
        <taxon>Embryophyta</taxon>
        <taxon>Tracheophyta</taxon>
        <taxon>Spermatophyta</taxon>
        <taxon>Magnoliopsida</taxon>
        <taxon>eudicotyledons</taxon>
        <taxon>Gunneridae</taxon>
        <taxon>Pentapetalae</taxon>
        <taxon>asterids</taxon>
        <taxon>campanulids</taxon>
        <taxon>Asterales</taxon>
        <taxon>Asteraceae</taxon>
        <taxon>Asteroideae</taxon>
        <taxon>Heliantheae alliance</taxon>
        <taxon>Heliantheae</taxon>
        <taxon>Helianthus</taxon>
    </lineage>
</organism>
<dbReference type="AlphaFoldDB" id="A0A251SPR4"/>
<proteinExistence type="predicted"/>
<dbReference type="EMBL" id="CM007902">
    <property type="protein sequence ID" value="OTG00828.1"/>
    <property type="molecule type" value="Genomic_DNA"/>
</dbReference>
<evidence type="ECO:0000313" key="3">
    <source>
        <dbReference type="Proteomes" id="UP000215914"/>
    </source>
</evidence>